<gene>
    <name evidence="1" type="ORF">Bxe_B0511</name>
</gene>
<dbReference type="AlphaFoldDB" id="Q13KF3"/>
<accession>Q13KF3</accession>
<proteinExistence type="predicted"/>
<dbReference type="KEGG" id="bxe:Bxe_B0511"/>
<sequence length="82" mass="9082">MKETIIFASPVSFSLCLLCSDRVKAANMPGVGSRSESFSSCCGFKPGNGFGIVRGHRKWSRSWFWRGCNVTARRNVPALNRP</sequence>
<dbReference type="Proteomes" id="UP000001817">
    <property type="component" value="Chromosome 2"/>
</dbReference>
<evidence type="ECO:0000313" key="2">
    <source>
        <dbReference type="Proteomes" id="UP000001817"/>
    </source>
</evidence>
<evidence type="ECO:0000313" key="1">
    <source>
        <dbReference type="EMBL" id="ABE35436.1"/>
    </source>
</evidence>
<organism evidence="1 2">
    <name type="scientific">Paraburkholderia xenovorans (strain LB400)</name>
    <dbReference type="NCBI Taxonomy" id="266265"/>
    <lineage>
        <taxon>Bacteria</taxon>
        <taxon>Pseudomonadati</taxon>
        <taxon>Pseudomonadota</taxon>
        <taxon>Betaproteobacteria</taxon>
        <taxon>Burkholderiales</taxon>
        <taxon>Burkholderiaceae</taxon>
        <taxon>Paraburkholderia</taxon>
    </lineage>
</organism>
<dbReference type="EMBL" id="CP000271">
    <property type="protein sequence ID" value="ABE35436.1"/>
    <property type="molecule type" value="Genomic_DNA"/>
</dbReference>
<reference evidence="1 2" key="1">
    <citation type="journal article" date="2006" name="Proc. Natl. Acad. Sci. U.S.A.">
        <title>Burkholderia xenovorans LB400 harbors a multi-replicon, 9.73-Mbp genome shaped for versatility.</title>
        <authorList>
            <person name="Chain P.S."/>
            <person name="Denef V.J."/>
            <person name="Konstantinidis K.T."/>
            <person name="Vergez L.M."/>
            <person name="Agullo L."/>
            <person name="Reyes V.L."/>
            <person name="Hauser L."/>
            <person name="Cordova M."/>
            <person name="Gomez L."/>
            <person name="Gonzalez M."/>
            <person name="Land M."/>
            <person name="Lao V."/>
            <person name="Larimer F."/>
            <person name="LiPuma J.J."/>
            <person name="Mahenthiralingam E."/>
            <person name="Malfatti S.A."/>
            <person name="Marx C.J."/>
            <person name="Parnell J.J."/>
            <person name="Ramette A."/>
            <person name="Richardson P."/>
            <person name="Seeger M."/>
            <person name="Smith D."/>
            <person name="Spilker T."/>
            <person name="Sul W.J."/>
            <person name="Tsoi T.V."/>
            <person name="Ulrich L.E."/>
            <person name="Zhulin I.B."/>
            <person name="Tiedje J.M."/>
        </authorList>
    </citation>
    <scope>NUCLEOTIDE SEQUENCE [LARGE SCALE GENOMIC DNA]</scope>
    <source>
        <strain evidence="1 2">LB400</strain>
    </source>
</reference>
<protein>
    <submittedName>
        <fullName evidence="1">Uncharacterized protein</fullName>
    </submittedName>
</protein>
<keyword evidence="2" id="KW-1185">Reference proteome</keyword>
<name>Q13KF3_PARXL</name>